<keyword evidence="6 7" id="KW-0269">Exonuclease</keyword>
<comment type="function">
    <text evidence="7">SbcCD cleaves DNA hairpin structures. These structures can inhibit DNA replication and are intermediates in certain DNA recombination reactions. The complex acts as a 3'-&gt;5' double strand exonuclease that can open hairpins. It also has a 5' single-strand endonuclease activity.</text>
</comment>
<reference evidence="10 11" key="1">
    <citation type="journal article" date="2016" name="Appl. Environ. Microbiol.">
        <title>Function and Phylogeny of Bacterial Butyryl Coenzyme A:Acetate Transferases and Their Diversity in the Proximal Colon of Swine.</title>
        <authorList>
            <person name="Trachsel J."/>
            <person name="Bayles D.O."/>
            <person name="Looft T."/>
            <person name="Levine U.Y."/>
            <person name="Allen H.K."/>
        </authorList>
    </citation>
    <scope>NUCLEOTIDE SEQUENCE [LARGE SCALE GENOMIC DNA]</scope>
    <source>
        <strain evidence="10 11">68-3-10</strain>
    </source>
</reference>
<keyword evidence="11" id="KW-1185">Reference proteome</keyword>
<dbReference type="RefSeq" id="WP_075714557.1">
    <property type="nucleotide sequence ID" value="NZ_MJIE01000001.1"/>
</dbReference>
<evidence type="ECO:0000256" key="1">
    <source>
        <dbReference type="ARBA" id="ARBA00010555"/>
    </source>
</evidence>
<dbReference type="EMBL" id="MJIE01000001">
    <property type="protein sequence ID" value="OLR56715.1"/>
    <property type="molecule type" value="Genomic_DNA"/>
</dbReference>
<comment type="subunit">
    <text evidence="2 7">Heterodimer of SbcC and SbcD.</text>
</comment>
<sequence>MKLIHLSDLHLGKQVNGFSMIDDQKHILKEILRVIDEEAPDAVLIAGDIYDKPLPAVEAVKLLDSFLSALMNRRLPVFLISGNHDSAERLAFGSGIMKNEGLYIAPAYDGTVRPVTLQDAWGEVRIYMLPFIKPVHMRAVLRSMDREQEEIDAVVSYTDAVRAAIREMHIDPAARNVLITHQFITGADTSDSEERTVGGADNVDAAVFRDFDYVALGHIHRPQYVERETVRYCGTPLKYSFSEAGHEKSVTVAELGNKGEFSWRAVPLVPLHDMREIRGTYDELTLKQNYENTETEDYVHVTLTDEEEILEAVARMRTIYPNLMRLDYDNQRTRASDELQAAEETEQKTPLELFGELFEMQNGKMMTMRQMQYAGRVIEEVWEEEQ</sequence>
<gene>
    <name evidence="7" type="primary">sbcD</name>
    <name evidence="10" type="ORF">BHK98_11960</name>
</gene>
<accession>A0A1Q9JKP0</accession>
<evidence type="ECO:0000313" key="10">
    <source>
        <dbReference type="EMBL" id="OLR56715.1"/>
    </source>
</evidence>
<feature type="domain" description="Nuclease SbcCD subunit D C-terminal" evidence="9">
    <location>
        <begin position="271"/>
        <end position="361"/>
    </location>
</feature>
<dbReference type="InterPro" id="IPR026843">
    <property type="entry name" value="SbcD_C"/>
</dbReference>
<keyword evidence="7" id="KW-0255">Endonuclease</keyword>
<dbReference type="OrthoDB" id="9773856at2"/>
<evidence type="ECO:0000256" key="7">
    <source>
        <dbReference type="RuleBase" id="RU363069"/>
    </source>
</evidence>
<dbReference type="SUPFAM" id="SSF56300">
    <property type="entry name" value="Metallo-dependent phosphatases"/>
    <property type="match status" value="1"/>
</dbReference>
<dbReference type="InterPro" id="IPR050535">
    <property type="entry name" value="DNA_Repair-Maintenance_Comp"/>
</dbReference>
<dbReference type="Proteomes" id="UP000187404">
    <property type="component" value="Unassembled WGS sequence"/>
</dbReference>
<dbReference type="NCBIfam" id="TIGR00619">
    <property type="entry name" value="sbcd"/>
    <property type="match status" value="1"/>
</dbReference>
<dbReference type="AlphaFoldDB" id="A0A1Q9JKP0"/>
<evidence type="ECO:0000256" key="3">
    <source>
        <dbReference type="ARBA" id="ARBA00013365"/>
    </source>
</evidence>
<dbReference type="InterPro" id="IPR029052">
    <property type="entry name" value="Metallo-depent_PP-like"/>
</dbReference>
<dbReference type="CDD" id="cd00840">
    <property type="entry name" value="MPP_Mre11_N"/>
    <property type="match status" value="1"/>
</dbReference>
<dbReference type="Pfam" id="PF12320">
    <property type="entry name" value="SbcD_C"/>
    <property type="match status" value="1"/>
</dbReference>
<organism evidence="10 11">
    <name type="scientific">Hornefia porci</name>
    <dbReference type="NCBI Taxonomy" id="2652292"/>
    <lineage>
        <taxon>Bacteria</taxon>
        <taxon>Bacillati</taxon>
        <taxon>Bacillota</taxon>
        <taxon>Clostridia</taxon>
        <taxon>Peptostreptococcales</taxon>
        <taxon>Anaerovoracaceae</taxon>
        <taxon>Hornefia</taxon>
    </lineage>
</organism>
<feature type="domain" description="Calcineurin-like phosphoesterase" evidence="8">
    <location>
        <begin position="1"/>
        <end position="222"/>
    </location>
</feature>
<evidence type="ECO:0000259" key="8">
    <source>
        <dbReference type="Pfam" id="PF00149"/>
    </source>
</evidence>
<comment type="similarity">
    <text evidence="1 7">Belongs to the SbcD family.</text>
</comment>
<dbReference type="GO" id="GO:0006310">
    <property type="term" value="P:DNA recombination"/>
    <property type="evidence" value="ECO:0007669"/>
    <property type="project" value="UniProtKB-KW"/>
</dbReference>
<protein>
    <recommendedName>
        <fullName evidence="3 7">Nuclease SbcCD subunit D</fullName>
    </recommendedName>
</protein>
<dbReference type="InterPro" id="IPR004593">
    <property type="entry name" value="SbcD"/>
</dbReference>
<dbReference type="InterPro" id="IPR041796">
    <property type="entry name" value="Mre11_N"/>
</dbReference>
<evidence type="ECO:0000256" key="5">
    <source>
        <dbReference type="ARBA" id="ARBA00022801"/>
    </source>
</evidence>
<dbReference type="Pfam" id="PF00149">
    <property type="entry name" value="Metallophos"/>
    <property type="match status" value="1"/>
</dbReference>
<dbReference type="GO" id="GO:0004519">
    <property type="term" value="F:endonuclease activity"/>
    <property type="evidence" value="ECO:0007669"/>
    <property type="project" value="UniProtKB-KW"/>
</dbReference>
<dbReference type="Gene3D" id="3.60.21.10">
    <property type="match status" value="1"/>
</dbReference>
<comment type="caution">
    <text evidence="10">The sequence shown here is derived from an EMBL/GenBank/DDBJ whole genome shotgun (WGS) entry which is preliminary data.</text>
</comment>
<proteinExistence type="inferred from homology"/>
<dbReference type="GO" id="GO:0008408">
    <property type="term" value="F:3'-5' exonuclease activity"/>
    <property type="evidence" value="ECO:0007669"/>
    <property type="project" value="InterPro"/>
</dbReference>
<dbReference type="PANTHER" id="PTHR30337:SF0">
    <property type="entry name" value="NUCLEASE SBCCD SUBUNIT D"/>
    <property type="match status" value="1"/>
</dbReference>
<dbReference type="GO" id="GO:0006260">
    <property type="term" value="P:DNA replication"/>
    <property type="evidence" value="ECO:0007669"/>
    <property type="project" value="UniProtKB-KW"/>
</dbReference>
<name>A0A1Q9JKP0_9FIRM</name>
<keyword evidence="4 7" id="KW-0540">Nuclease</keyword>
<evidence type="ECO:0000256" key="2">
    <source>
        <dbReference type="ARBA" id="ARBA00011322"/>
    </source>
</evidence>
<keyword evidence="7" id="KW-0233">DNA recombination</keyword>
<dbReference type="STRING" id="1261640.BHK98_11960"/>
<evidence type="ECO:0000256" key="6">
    <source>
        <dbReference type="ARBA" id="ARBA00022839"/>
    </source>
</evidence>
<keyword evidence="7" id="KW-0235">DNA replication</keyword>
<keyword evidence="5 7" id="KW-0378">Hydrolase</keyword>
<dbReference type="InterPro" id="IPR004843">
    <property type="entry name" value="Calcineurin-like_PHP"/>
</dbReference>
<evidence type="ECO:0000256" key="4">
    <source>
        <dbReference type="ARBA" id="ARBA00022722"/>
    </source>
</evidence>
<dbReference type="PANTHER" id="PTHR30337">
    <property type="entry name" value="COMPONENT OF ATP-DEPENDENT DSDNA EXONUCLEASE"/>
    <property type="match status" value="1"/>
</dbReference>
<evidence type="ECO:0000259" key="9">
    <source>
        <dbReference type="Pfam" id="PF12320"/>
    </source>
</evidence>
<evidence type="ECO:0000313" key="11">
    <source>
        <dbReference type="Proteomes" id="UP000187404"/>
    </source>
</evidence>